<feature type="transmembrane region" description="Helical" evidence="6">
    <location>
        <begin position="369"/>
        <end position="386"/>
    </location>
</feature>
<keyword evidence="3 6" id="KW-1133">Transmembrane helix</keyword>
<keyword evidence="8" id="KW-1185">Reference proteome</keyword>
<feature type="transmembrane region" description="Helical" evidence="6">
    <location>
        <begin position="335"/>
        <end position="354"/>
    </location>
</feature>
<gene>
    <name evidence="7" type="ORF">DGAL_LOCUS882</name>
</gene>
<dbReference type="OrthoDB" id="7933078at2759"/>
<feature type="transmembrane region" description="Helical" evidence="6">
    <location>
        <begin position="196"/>
        <end position="218"/>
    </location>
</feature>
<dbReference type="PANTHER" id="PTHR23291:SF47">
    <property type="entry name" value="TRANSMEMBRANE BAX INHIBITOR MOTIF CONTAINING 7"/>
    <property type="match status" value="1"/>
</dbReference>
<feature type="transmembrane region" description="Helical" evidence="6">
    <location>
        <begin position="398"/>
        <end position="418"/>
    </location>
</feature>
<evidence type="ECO:0000256" key="6">
    <source>
        <dbReference type="SAM" id="Phobius"/>
    </source>
</evidence>
<feature type="transmembrane region" description="Helical" evidence="6">
    <location>
        <begin position="171"/>
        <end position="189"/>
    </location>
</feature>
<feature type="transmembrane region" description="Helical" evidence="6">
    <location>
        <begin position="306"/>
        <end position="323"/>
    </location>
</feature>
<feature type="transmembrane region" description="Helical" evidence="6">
    <location>
        <begin position="145"/>
        <end position="165"/>
    </location>
</feature>
<dbReference type="Proteomes" id="UP000789390">
    <property type="component" value="Unassembled WGS sequence"/>
</dbReference>
<dbReference type="Pfam" id="PF01027">
    <property type="entry name" value="Bax1-I"/>
    <property type="match status" value="2"/>
</dbReference>
<evidence type="ECO:0000256" key="2">
    <source>
        <dbReference type="ARBA" id="ARBA00022692"/>
    </source>
</evidence>
<evidence type="ECO:0000256" key="5">
    <source>
        <dbReference type="SAM" id="MobiDB-lite"/>
    </source>
</evidence>
<proteinExistence type="predicted"/>
<comment type="subcellular location">
    <subcellularLocation>
        <location evidence="1">Membrane</location>
        <topology evidence="1">Multi-pass membrane protein</topology>
    </subcellularLocation>
</comment>
<dbReference type="GO" id="GO:0016020">
    <property type="term" value="C:membrane"/>
    <property type="evidence" value="ECO:0007669"/>
    <property type="project" value="UniProtKB-SubCell"/>
</dbReference>
<comment type="caution">
    <text evidence="7">The sequence shown here is derived from an EMBL/GenBank/DDBJ whole genome shotgun (WGS) entry which is preliminary data.</text>
</comment>
<name>A0A8J2WEQ6_9CRUS</name>
<dbReference type="EMBL" id="CAKKLH010000007">
    <property type="protein sequence ID" value="CAH0098780.1"/>
    <property type="molecule type" value="Genomic_DNA"/>
</dbReference>
<evidence type="ECO:0000256" key="1">
    <source>
        <dbReference type="ARBA" id="ARBA00004141"/>
    </source>
</evidence>
<protein>
    <submittedName>
        <fullName evidence="7">Uncharacterized protein</fullName>
    </submittedName>
</protein>
<feature type="transmembrane region" description="Helical" evidence="6">
    <location>
        <begin position="224"/>
        <end position="243"/>
    </location>
</feature>
<evidence type="ECO:0000256" key="3">
    <source>
        <dbReference type="ARBA" id="ARBA00022989"/>
    </source>
</evidence>
<keyword evidence="4 6" id="KW-0472">Membrane</keyword>
<keyword evidence="2 6" id="KW-0812">Transmembrane</keyword>
<dbReference type="InterPro" id="IPR006214">
    <property type="entry name" value="Bax_inhibitor_1-related"/>
</dbReference>
<sequence>MASQPQHPTYPSQPGQPTYGWSVPVDQGPPPPYNPNPPPNQQPPPAPASNMYGGADYESGGLGDAAFSFSEKSIRMAFVRKVYAILMVQLAITVGFISLFVYEPNVKLYSRQHPEMWWIAFTMTFVLLIVLACCNDFRRRWPLNIILLGLFTACEGFMLGAVSSLYRSEDVLIAAGICTAVCLALTIFAMQTKWDFTACGGILFVCVIVLFIFGIVAICIPGKVIHLVYASLGALLFSVYLVFDTQLMLGGKHKYSISPEEYIFAALNLYLDIINIFLYILAIVGLGLDPPSYQQSSASPNNMYDAAGNTTAGLISDAAFAFSEKSIRMAFLRKVYAILMVQLAITVVFISLFVYEPNLNLYSRENPEILWISFTLTFVLLMVLTCCNDFRRRWPKNIIILGLFTVCEGFMLGAFSSLYRSEDVLIAVGICTAVCLALTIFAIQTKWDFTAYGGILFACAIVLFIFGIVAICIPGNVINLVYASLVALLFSVYLVFDTQLMLGGEHKYSISPEEYIFAALNVYLDVLFIFLKIMRFFGRVGYR</sequence>
<feature type="transmembrane region" description="Helical" evidence="6">
    <location>
        <begin position="82"/>
        <end position="101"/>
    </location>
</feature>
<feature type="region of interest" description="Disordered" evidence="5">
    <location>
        <begin position="1"/>
        <end position="50"/>
    </location>
</feature>
<feature type="transmembrane region" description="Helical" evidence="6">
    <location>
        <begin position="516"/>
        <end position="537"/>
    </location>
</feature>
<feature type="transmembrane region" description="Helical" evidence="6">
    <location>
        <begin position="263"/>
        <end position="286"/>
    </location>
</feature>
<feature type="compositionally biased region" description="Pro residues" evidence="5">
    <location>
        <begin position="27"/>
        <end position="47"/>
    </location>
</feature>
<feature type="compositionally biased region" description="Polar residues" evidence="5">
    <location>
        <begin position="1"/>
        <end position="16"/>
    </location>
</feature>
<feature type="transmembrane region" description="Helical" evidence="6">
    <location>
        <begin position="450"/>
        <end position="471"/>
    </location>
</feature>
<evidence type="ECO:0000256" key="4">
    <source>
        <dbReference type="ARBA" id="ARBA00023136"/>
    </source>
</evidence>
<evidence type="ECO:0000313" key="8">
    <source>
        <dbReference type="Proteomes" id="UP000789390"/>
    </source>
</evidence>
<dbReference type="AlphaFoldDB" id="A0A8J2WEQ6"/>
<organism evidence="7 8">
    <name type="scientific">Daphnia galeata</name>
    <dbReference type="NCBI Taxonomy" id="27404"/>
    <lineage>
        <taxon>Eukaryota</taxon>
        <taxon>Metazoa</taxon>
        <taxon>Ecdysozoa</taxon>
        <taxon>Arthropoda</taxon>
        <taxon>Crustacea</taxon>
        <taxon>Branchiopoda</taxon>
        <taxon>Diplostraca</taxon>
        <taxon>Cladocera</taxon>
        <taxon>Anomopoda</taxon>
        <taxon>Daphniidae</taxon>
        <taxon>Daphnia</taxon>
    </lineage>
</organism>
<dbReference type="CDD" id="cd10428">
    <property type="entry name" value="LFG_like"/>
    <property type="match status" value="2"/>
</dbReference>
<evidence type="ECO:0000313" key="7">
    <source>
        <dbReference type="EMBL" id="CAH0098780.1"/>
    </source>
</evidence>
<feature type="transmembrane region" description="Helical" evidence="6">
    <location>
        <begin position="116"/>
        <end position="133"/>
    </location>
</feature>
<accession>A0A8J2WEQ6</accession>
<dbReference type="PANTHER" id="PTHR23291">
    <property type="entry name" value="BAX INHIBITOR-RELATED"/>
    <property type="match status" value="1"/>
</dbReference>
<feature type="transmembrane region" description="Helical" evidence="6">
    <location>
        <begin position="477"/>
        <end position="496"/>
    </location>
</feature>
<reference evidence="7" key="1">
    <citation type="submission" date="2021-11" db="EMBL/GenBank/DDBJ databases">
        <authorList>
            <person name="Schell T."/>
        </authorList>
    </citation>
    <scope>NUCLEOTIDE SEQUENCE</scope>
    <source>
        <strain evidence="7">M5</strain>
    </source>
</reference>
<feature type="transmembrane region" description="Helical" evidence="6">
    <location>
        <begin position="424"/>
        <end position="443"/>
    </location>
</feature>